<dbReference type="InterPro" id="IPR012292">
    <property type="entry name" value="Globin/Proto"/>
</dbReference>
<organism evidence="5 6">
    <name type="scientific">Mesobaculum littorinae</name>
    <dbReference type="NCBI Taxonomy" id="2486419"/>
    <lineage>
        <taxon>Bacteria</taxon>
        <taxon>Pseudomonadati</taxon>
        <taxon>Pseudomonadota</taxon>
        <taxon>Alphaproteobacteria</taxon>
        <taxon>Rhodobacterales</taxon>
        <taxon>Roseobacteraceae</taxon>
        <taxon>Mesobaculum</taxon>
    </lineage>
</organism>
<dbReference type="Proteomes" id="UP000285908">
    <property type="component" value="Unassembled WGS sequence"/>
</dbReference>
<dbReference type="EMBL" id="RQXX01000002">
    <property type="protein sequence ID" value="RVV99043.1"/>
    <property type="molecule type" value="Genomic_DNA"/>
</dbReference>
<name>A0A438AJS0_9RHOB</name>
<evidence type="ECO:0000256" key="2">
    <source>
        <dbReference type="ARBA" id="ARBA00022617"/>
    </source>
</evidence>
<sequence length="153" mass="17643">MAARDPQPVPRSPEAVAEGLGEAMIRQVVHHFYAAAREDPVIGPVFRARVPDDRWQPHLDKIEDFWCSSLLGTRGYDGRPMPKHLAISELNDDHFRRWLALFRHTVTQLCPPKTAQLFVERSERTAEAFRINIGMARGEDLMFRPKLTREPYP</sequence>
<dbReference type="SUPFAM" id="SSF46458">
    <property type="entry name" value="Globin-like"/>
    <property type="match status" value="1"/>
</dbReference>
<dbReference type="GO" id="GO:0046872">
    <property type="term" value="F:metal ion binding"/>
    <property type="evidence" value="ECO:0007669"/>
    <property type="project" value="UniProtKB-KW"/>
</dbReference>
<protein>
    <submittedName>
        <fullName evidence="5">Group III truncated hemoglobin</fullName>
    </submittedName>
</protein>
<evidence type="ECO:0000313" key="5">
    <source>
        <dbReference type="EMBL" id="RVV99043.1"/>
    </source>
</evidence>
<keyword evidence="3" id="KW-0479">Metal-binding</keyword>
<dbReference type="AlphaFoldDB" id="A0A438AJS0"/>
<dbReference type="RefSeq" id="WP_127906276.1">
    <property type="nucleotide sequence ID" value="NZ_RQXX01000002.1"/>
</dbReference>
<evidence type="ECO:0000313" key="6">
    <source>
        <dbReference type="Proteomes" id="UP000285908"/>
    </source>
</evidence>
<dbReference type="GO" id="GO:0020037">
    <property type="term" value="F:heme binding"/>
    <property type="evidence" value="ECO:0007669"/>
    <property type="project" value="InterPro"/>
</dbReference>
<keyword evidence="2" id="KW-0349">Heme</keyword>
<gene>
    <name evidence="5" type="ORF">EKE94_09225</name>
</gene>
<dbReference type="InterPro" id="IPR009050">
    <property type="entry name" value="Globin-like_sf"/>
</dbReference>
<evidence type="ECO:0000256" key="3">
    <source>
        <dbReference type="ARBA" id="ARBA00022723"/>
    </source>
</evidence>
<evidence type="ECO:0000256" key="4">
    <source>
        <dbReference type="ARBA" id="ARBA00023004"/>
    </source>
</evidence>
<dbReference type="Pfam" id="PF01152">
    <property type="entry name" value="Bac_globin"/>
    <property type="match status" value="1"/>
</dbReference>
<accession>A0A438AJS0</accession>
<keyword evidence="6" id="KW-1185">Reference proteome</keyword>
<keyword evidence="4" id="KW-0408">Iron</keyword>
<dbReference type="Gene3D" id="1.10.490.10">
    <property type="entry name" value="Globins"/>
    <property type="match status" value="1"/>
</dbReference>
<evidence type="ECO:0000256" key="1">
    <source>
        <dbReference type="ARBA" id="ARBA00022448"/>
    </source>
</evidence>
<comment type="caution">
    <text evidence="5">The sequence shown here is derived from an EMBL/GenBank/DDBJ whole genome shotgun (WGS) entry which is preliminary data.</text>
</comment>
<dbReference type="CDD" id="cd08916">
    <property type="entry name" value="TrHb3_P"/>
    <property type="match status" value="1"/>
</dbReference>
<proteinExistence type="predicted"/>
<keyword evidence="1" id="KW-0813">Transport</keyword>
<dbReference type="GO" id="GO:0019825">
    <property type="term" value="F:oxygen binding"/>
    <property type="evidence" value="ECO:0007669"/>
    <property type="project" value="InterPro"/>
</dbReference>
<dbReference type="OrthoDB" id="25954at2"/>
<reference evidence="5 6" key="1">
    <citation type="submission" date="2018-11" db="EMBL/GenBank/DDBJ databases">
        <title>Mesobaculum littorinae gen. nov., sp. nov., isolated from Littorina scabra that represents a novel genus of the order Rhodobacteraceae.</title>
        <authorList>
            <person name="Li F."/>
        </authorList>
    </citation>
    <scope>NUCLEOTIDE SEQUENCE [LARGE SCALE GENOMIC DNA]</scope>
    <source>
        <strain evidence="5 6">M0103</strain>
    </source>
</reference>
<dbReference type="InterPro" id="IPR001486">
    <property type="entry name" value="Hemoglobin_trunc"/>
</dbReference>